<comment type="function">
    <text evidence="2">May play the central regulatory role in sporulation. It may be an element of the effector pathway responsible for the activation of sporulation genes in response to nutritional stress. Spo0A may act in concert with spo0H (a sigma factor) to control the expression of some genes that are critical to the sporulation process.</text>
</comment>
<dbReference type="Pfam" id="PF00072">
    <property type="entry name" value="Response_reg"/>
    <property type="match status" value="1"/>
</dbReference>
<dbReference type="STRING" id="1195236.CTER_5463"/>
<dbReference type="Proteomes" id="UP000014155">
    <property type="component" value="Unassembled WGS sequence"/>
</dbReference>
<dbReference type="SUPFAM" id="SSF52172">
    <property type="entry name" value="CheY-like"/>
    <property type="match status" value="1"/>
</dbReference>
<organism evidence="6 7">
    <name type="scientific">Ruminiclostridium cellobioparum subsp. termitidis CT1112</name>
    <dbReference type="NCBI Taxonomy" id="1195236"/>
    <lineage>
        <taxon>Bacteria</taxon>
        <taxon>Bacillati</taxon>
        <taxon>Bacillota</taxon>
        <taxon>Clostridia</taxon>
        <taxon>Eubacteriales</taxon>
        <taxon>Oscillospiraceae</taxon>
        <taxon>Ruminiclostridium</taxon>
    </lineage>
</organism>
<dbReference type="RefSeq" id="WP_004631181.1">
    <property type="nucleotide sequence ID" value="NZ_AORV01000078.1"/>
</dbReference>
<dbReference type="SMART" id="SM00850">
    <property type="entry name" value="LytTR"/>
    <property type="match status" value="1"/>
</dbReference>
<gene>
    <name evidence="6" type="ORF">CTER_5463</name>
</gene>
<evidence type="ECO:0000256" key="3">
    <source>
        <dbReference type="PROSITE-ProRule" id="PRU00169"/>
    </source>
</evidence>
<evidence type="ECO:0000259" key="5">
    <source>
        <dbReference type="PROSITE" id="PS50930"/>
    </source>
</evidence>
<comment type="caution">
    <text evidence="6">The sequence shown here is derived from an EMBL/GenBank/DDBJ whole genome shotgun (WGS) entry which is preliminary data.</text>
</comment>
<evidence type="ECO:0000313" key="6">
    <source>
        <dbReference type="EMBL" id="EMS69031.1"/>
    </source>
</evidence>
<dbReference type="Gene3D" id="3.40.50.2300">
    <property type="match status" value="1"/>
</dbReference>
<evidence type="ECO:0000256" key="2">
    <source>
        <dbReference type="ARBA" id="ARBA00024867"/>
    </source>
</evidence>
<keyword evidence="7" id="KW-1185">Reference proteome</keyword>
<dbReference type="SMART" id="SM00448">
    <property type="entry name" value="REC"/>
    <property type="match status" value="1"/>
</dbReference>
<dbReference type="InterPro" id="IPR007492">
    <property type="entry name" value="LytTR_DNA-bd_dom"/>
</dbReference>
<dbReference type="PANTHER" id="PTHR37299:SF1">
    <property type="entry name" value="STAGE 0 SPORULATION PROTEIN A HOMOLOG"/>
    <property type="match status" value="1"/>
</dbReference>
<feature type="domain" description="Response regulatory" evidence="4">
    <location>
        <begin position="3"/>
        <end position="123"/>
    </location>
</feature>
<dbReference type="CDD" id="cd00156">
    <property type="entry name" value="REC"/>
    <property type="match status" value="1"/>
</dbReference>
<dbReference type="eggNOG" id="COG3279">
    <property type="taxonomic scope" value="Bacteria"/>
</dbReference>
<dbReference type="PROSITE" id="PS50110">
    <property type="entry name" value="RESPONSE_REGULATORY"/>
    <property type="match status" value="1"/>
</dbReference>
<evidence type="ECO:0000259" key="4">
    <source>
        <dbReference type="PROSITE" id="PS50110"/>
    </source>
</evidence>
<proteinExistence type="predicted"/>
<feature type="domain" description="HTH LytTR-type" evidence="5">
    <location>
        <begin position="141"/>
        <end position="239"/>
    </location>
</feature>
<evidence type="ECO:0000256" key="1">
    <source>
        <dbReference type="ARBA" id="ARBA00018672"/>
    </source>
</evidence>
<dbReference type="GO" id="GO:0003677">
    <property type="term" value="F:DNA binding"/>
    <property type="evidence" value="ECO:0007669"/>
    <property type="project" value="InterPro"/>
</dbReference>
<dbReference type="PANTHER" id="PTHR37299">
    <property type="entry name" value="TRANSCRIPTIONAL REGULATOR-RELATED"/>
    <property type="match status" value="1"/>
</dbReference>
<dbReference type="InterPro" id="IPR011006">
    <property type="entry name" value="CheY-like_superfamily"/>
</dbReference>
<dbReference type="PROSITE" id="PS50930">
    <property type="entry name" value="HTH_LYTTR"/>
    <property type="match status" value="1"/>
</dbReference>
<dbReference type="AlphaFoldDB" id="S0FGX0"/>
<protein>
    <recommendedName>
        <fullName evidence="1">Stage 0 sporulation protein A homolog</fullName>
    </recommendedName>
</protein>
<comment type="caution">
    <text evidence="3">Lacks conserved residue(s) required for the propagation of feature annotation.</text>
</comment>
<sequence length="245" mass="28609">MLNVAVCDDDKNFLDEILREAKKVFYNLRTEVSIHAFTDSDKLISSFEKYKPYYDIVFLEINMPPVNGTDVAAKLRVLNKNFKLILISAYVEEAINTFQYDISAFLPKTSIHEKMPELIERLVKEIDNENLLMHVFKVEDVNGRIKIVKVSLSDIMYFESVCRKVYIHTSREKFILHGYQFSAILEQFISKGFVCIHRTCIVNIKYIFSIDEVEVTLDNGTRLPVSRRKRQLIITRLSEIVNIKN</sequence>
<accession>S0FGX0</accession>
<dbReference type="InterPro" id="IPR046947">
    <property type="entry name" value="LytR-like"/>
</dbReference>
<dbReference type="GO" id="GO:0000156">
    <property type="term" value="F:phosphorelay response regulator activity"/>
    <property type="evidence" value="ECO:0007669"/>
    <property type="project" value="InterPro"/>
</dbReference>
<dbReference type="InterPro" id="IPR001789">
    <property type="entry name" value="Sig_transdc_resp-reg_receiver"/>
</dbReference>
<dbReference type="Gene3D" id="2.40.50.1020">
    <property type="entry name" value="LytTr DNA-binding domain"/>
    <property type="match status" value="1"/>
</dbReference>
<dbReference type="EMBL" id="AORV01000078">
    <property type="protein sequence ID" value="EMS69031.1"/>
    <property type="molecule type" value="Genomic_DNA"/>
</dbReference>
<reference evidence="6 7" key="1">
    <citation type="journal article" date="2013" name="Genome Announc.">
        <title>Draft Genome Sequence of the Cellulolytic, Mesophilic, Anaerobic Bacterium Clostridium termitidis Strain CT1112 (DSM 5398).</title>
        <authorList>
            <person name="Lal S."/>
            <person name="Ramachandran U."/>
            <person name="Zhang X."/>
            <person name="Munir R."/>
            <person name="Sparling R."/>
            <person name="Levin D.B."/>
        </authorList>
    </citation>
    <scope>NUCLEOTIDE SEQUENCE [LARGE SCALE GENOMIC DNA]</scope>
    <source>
        <strain evidence="6 7">CT1112</strain>
    </source>
</reference>
<evidence type="ECO:0000313" key="7">
    <source>
        <dbReference type="Proteomes" id="UP000014155"/>
    </source>
</evidence>
<name>S0FGX0_RUMCE</name>
<dbReference type="Pfam" id="PF04397">
    <property type="entry name" value="LytTR"/>
    <property type="match status" value="1"/>
</dbReference>
<dbReference type="PATRIC" id="fig|1195236.3.peg.5603"/>